<reference evidence="2 3" key="1">
    <citation type="submission" date="2017-09" db="EMBL/GenBank/DDBJ databases">
        <authorList>
            <person name="Lee N."/>
            <person name="Cho B.-K."/>
        </authorList>
    </citation>
    <scope>NUCLEOTIDE SEQUENCE [LARGE SCALE GENOMIC DNA]</scope>
    <source>
        <strain evidence="2 3">ATCC 13879</strain>
    </source>
</reference>
<gene>
    <name evidence="2" type="ORF">CP972_04040</name>
</gene>
<name>A0ABX6AQG4_9ACTN</name>
<proteinExistence type="predicted"/>
<feature type="region of interest" description="Disordered" evidence="1">
    <location>
        <begin position="28"/>
        <end position="76"/>
    </location>
</feature>
<dbReference type="Proteomes" id="UP000326041">
    <property type="component" value="Chromosome"/>
</dbReference>
<keyword evidence="3" id="KW-1185">Reference proteome</keyword>
<accession>A0ABX6AQG4</accession>
<evidence type="ECO:0000256" key="1">
    <source>
        <dbReference type="SAM" id="MobiDB-lite"/>
    </source>
</evidence>
<dbReference type="EMBL" id="CP023697">
    <property type="protein sequence ID" value="QEV04968.1"/>
    <property type="molecule type" value="Genomic_DNA"/>
</dbReference>
<organism evidence="2 3">
    <name type="scientific">Streptomyces prasinus</name>
    <dbReference type="NCBI Taxonomy" id="67345"/>
    <lineage>
        <taxon>Bacteria</taxon>
        <taxon>Bacillati</taxon>
        <taxon>Actinomycetota</taxon>
        <taxon>Actinomycetes</taxon>
        <taxon>Kitasatosporales</taxon>
        <taxon>Streptomycetaceae</taxon>
        <taxon>Streptomyces</taxon>
    </lineage>
</organism>
<evidence type="ECO:0000313" key="3">
    <source>
        <dbReference type="Proteomes" id="UP000326041"/>
    </source>
</evidence>
<protein>
    <submittedName>
        <fullName evidence="2">Uncharacterized protein</fullName>
    </submittedName>
</protein>
<feature type="compositionally biased region" description="Basic residues" evidence="1">
    <location>
        <begin position="29"/>
        <end position="38"/>
    </location>
</feature>
<evidence type="ECO:0000313" key="2">
    <source>
        <dbReference type="EMBL" id="QEV04968.1"/>
    </source>
</evidence>
<feature type="compositionally biased region" description="Basic residues" evidence="1">
    <location>
        <begin position="58"/>
        <end position="70"/>
    </location>
</feature>
<sequence>MGGLVHGKDYLVAAVTITSPAPKVLRPLPAHRSRKHSKQMTAQHRDNQLETAAQPHTWQHRRALHSALHRRVPDHG</sequence>